<gene>
    <name evidence="1" type="ORF">PXEA_LOCUS29811</name>
</gene>
<organism evidence="1 2">
    <name type="scientific">Protopolystoma xenopodis</name>
    <dbReference type="NCBI Taxonomy" id="117903"/>
    <lineage>
        <taxon>Eukaryota</taxon>
        <taxon>Metazoa</taxon>
        <taxon>Spiralia</taxon>
        <taxon>Lophotrochozoa</taxon>
        <taxon>Platyhelminthes</taxon>
        <taxon>Monogenea</taxon>
        <taxon>Polyopisthocotylea</taxon>
        <taxon>Polystomatidea</taxon>
        <taxon>Polystomatidae</taxon>
        <taxon>Protopolystoma</taxon>
    </lineage>
</organism>
<reference evidence="1" key="1">
    <citation type="submission" date="2018-11" db="EMBL/GenBank/DDBJ databases">
        <authorList>
            <consortium name="Pathogen Informatics"/>
        </authorList>
    </citation>
    <scope>NUCLEOTIDE SEQUENCE</scope>
</reference>
<dbReference type="EMBL" id="CAAALY010252075">
    <property type="protein sequence ID" value="VEL36371.1"/>
    <property type="molecule type" value="Genomic_DNA"/>
</dbReference>
<proteinExistence type="predicted"/>
<evidence type="ECO:0000313" key="1">
    <source>
        <dbReference type="EMBL" id="VEL36371.1"/>
    </source>
</evidence>
<dbReference type="AlphaFoldDB" id="A0A448XGN5"/>
<comment type="caution">
    <text evidence="1">The sequence shown here is derived from an EMBL/GenBank/DDBJ whole genome shotgun (WGS) entry which is preliminary data.</text>
</comment>
<accession>A0A448XGN5</accession>
<keyword evidence="2" id="KW-1185">Reference proteome</keyword>
<evidence type="ECO:0000313" key="2">
    <source>
        <dbReference type="Proteomes" id="UP000784294"/>
    </source>
</evidence>
<name>A0A448XGN5_9PLAT</name>
<sequence>MPKTPFTVLLAVLVASEDGPPSFRHFAMTVDPADRAVVPSRRAVSQVDVCRLVLEKDARGKGVLAQPADLLICCEFEPNASDSFERLRFTGHL</sequence>
<protein>
    <submittedName>
        <fullName evidence="1">Uncharacterized protein</fullName>
    </submittedName>
</protein>
<dbReference type="Proteomes" id="UP000784294">
    <property type="component" value="Unassembled WGS sequence"/>
</dbReference>